<feature type="domain" description="Beta-lactamase-related" evidence="2">
    <location>
        <begin position="272"/>
        <end position="570"/>
    </location>
</feature>
<reference evidence="3" key="1">
    <citation type="submission" date="2020-04" db="EMBL/GenBank/DDBJ databases">
        <authorList>
            <person name="Zhang T."/>
        </authorList>
    </citation>
    <scope>NUCLEOTIDE SEQUENCE</scope>
    <source>
        <strain evidence="3">HKST-UBA02</strain>
    </source>
</reference>
<dbReference type="InterPro" id="IPR050789">
    <property type="entry name" value="Diverse_Enzym_Activities"/>
</dbReference>
<dbReference type="PANTHER" id="PTHR43283">
    <property type="entry name" value="BETA-LACTAMASE-RELATED"/>
    <property type="match status" value="1"/>
</dbReference>
<dbReference type="GO" id="GO:0016787">
    <property type="term" value="F:hydrolase activity"/>
    <property type="evidence" value="ECO:0007669"/>
    <property type="project" value="UniProtKB-KW"/>
</dbReference>
<dbReference type="SUPFAM" id="SSF56601">
    <property type="entry name" value="beta-lactamase/transpeptidase-like"/>
    <property type="match status" value="1"/>
</dbReference>
<dbReference type="PANTHER" id="PTHR43283:SF7">
    <property type="entry name" value="BETA-LACTAMASE-RELATED DOMAIN-CONTAINING PROTEIN"/>
    <property type="match status" value="1"/>
</dbReference>
<accession>A0A956NBB3</accession>
<feature type="region of interest" description="Disordered" evidence="1">
    <location>
        <begin position="338"/>
        <end position="366"/>
    </location>
</feature>
<name>A0A956NBB3_UNCEI</name>
<dbReference type="Proteomes" id="UP000739538">
    <property type="component" value="Unassembled WGS sequence"/>
</dbReference>
<dbReference type="Pfam" id="PF00144">
    <property type="entry name" value="Beta-lactamase"/>
    <property type="match status" value="1"/>
</dbReference>
<dbReference type="InterPro" id="IPR012338">
    <property type="entry name" value="Beta-lactam/transpept-like"/>
</dbReference>
<protein>
    <submittedName>
        <fullName evidence="3">Serine hydrolase</fullName>
    </submittedName>
</protein>
<evidence type="ECO:0000313" key="3">
    <source>
        <dbReference type="EMBL" id="MCA9755191.1"/>
    </source>
</evidence>
<reference evidence="3" key="2">
    <citation type="journal article" date="2021" name="Microbiome">
        <title>Successional dynamics and alternative stable states in a saline activated sludge microbial community over 9 years.</title>
        <authorList>
            <person name="Wang Y."/>
            <person name="Ye J."/>
            <person name="Ju F."/>
            <person name="Liu L."/>
            <person name="Boyd J.A."/>
            <person name="Deng Y."/>
            <person name="Parks D.H."/>
            <person name="Jiang X."/>
            <person name="Yin X."/>
            <person name="Woodcroft B.J."/>
            <person name="Tyson G.W."/>
            <person name="Hugenholtz P."/>
            <person name="Polz M.F."/>
            <person name="Zhang T."/>
        </authorList>
    </citation>
    <scope>NUCLEOTIDE SEQUENCE</scope>
    <source>
        <strain evidence="3">HKST-UBA02</strain>
    </source>
</reference>
<gene>
    <name evidence="3" type="ORF">KDA27_05265</name>
</gene>
<organism evidence="3 4">
    <name type="scientific">Eiseniibacteriota bacterium</name>
    <dbReference type="NCBI Taxonomy" id="2212470"/>
    <lineage>
        <taxon>Bacteria</taxon>
        <taxon>Candidatus Eiseniibacteriota</taxon>
    </lineage>
</organism>
<comment type="caution">
    <text evidence="3">The sequence shown here is derived from an EMBL/GenBank/DDBJ whole genome shotgun (WGS) entry which is preliminary data.</text>
</comment>
<evidence type="ECO:0000259" key="2">
    <source>
        <dbReference type="Pfam" id="PF00144"/>
    </source>
</evidence>
<sequence>MRDLVGLWEAHRDFGPEVEGPLTIRSRGGGLVAEIRGFEVMVSRKGDEIDFSLPGQRGSFRGVIDQSDPAAAGDWTHRTIDGWWTQPHSTTNGRAFRTPVRLVATDAGTWQGDVSPRRDDFRLFLAVSLDAEGVAHAFLRNPEQNLGVFLDVDHIERFGDEVHLVGTSFGRGELRVLATGTFDADWDRLSITIPNRGGTYDFRRVDDDPASAFYARERGSLPYVYTEPPMCDDGWQTGNTEDVDVDLMPIRRMIEDEIAAEPHDVHAHYVHSVLIARHGRLVVEEYFHGFSRETPHDIRSAGKSLTSILFGAAMESGLPISVDTPVYATMAVPVASGLDPSKRDAPMLDASVSGESSPGPASYRLPELDPRTRAMTARHLLTMTSGLDCDDSDPGSPGAEDRMQDQEDQPDWYRYTLEVPMAHAPGEHAAYCSASSNLLGAVLAKATGQKLERLINELVAKPLQFDTYHLSLQPTGEPYMGGGVFLCPRDFLKLGQLMLDHGVWNGRRVVSPEWVRESTSAQVRIGDREYGYLWWVRDYSCGERRVRAFFAAGNGGNIVVVVPELDLVVGFTGGNYSDRVLYKSQDVLIPEYVLPAMLSSESSR</sequence>
<dbReference type="EMBL" id="JAGQHS010000017">
    <property type="protein sequence ID" value="MCA9755191.1"/>
    <property type="molecule type" value="Genomic_DNA"/>
</dbReference>
<proteinExistence type="predicted"/>
<dbReference type="Gene3D" id="3.40.710.10">
    <property type="entry name" value="DD-peptidase/beta-lactamase superfamily"/>
    <property type="match status" value="1"/>
</dbReference>
<evidence type="ECO:0000256" key="1">
    <source>
        <dbReference type="SAM" id="MobiDB-lite"/>
    </source>
</evidence>
<keyword evidence="3" id="KW-0378">Hydrolase</keyword>
<dbReference type="AlphaFoldDB" id="A0A956NBB3"/>
<feature type="region of interest" description="Disordered" evidence="1">
    <location>
        <begin position="385"/>
        <end position="407"/>
    </location>
</feature>
<dbReference type="InterPro" id="IPR001466">
    <property type="entry name" value="Beta-lactam-related"/>
</dbReference>
<evidence type="ECO:0000313" key="4">
    <source>
        <dbReference type="Proteomes" id="UP000739538"/>
    </source>
</evidence>